<gene>
    <name evidence="8" type="ORF">MNOR_LOCUS37881</name>
</gene>
<feature type="region of interest" description="Disordered" evidence="6">
    <location>
        <begin position="132"/>
        <end position="176"/>
    </location>
</feature>
<reference evidence="8 9" key="1">
    <citation type="submission" date="2024-05" db="EMBL/GenBank/DDBJ databases">
        <authorList>
            <person name="Wallberg A."/>
        </authorList>
    </citation>
    <scope>NUCLEOTIDE SEQUENCE [LARGE SCALE GENOMIC DNA]</scope>
</reference>
<dbReference type="InterPro" id="IPR050283">
    <property type="entry name" value="E-box_TF_Regulators"/>
</dbReference>
<dbReference type="PANTHER" id="PTHR23349:SF42">
    <property type="entry name" value="BHLH DOMAIN-CONTAINING PROTEIN"/>
    <property type="match status" value="1"/>
</dbReference>
<keyword evidence="4" id="KW-0804">Transcription</keyword>
<dbReference type="SMART" id="SM00353">
    <property type="entry name" value="HLH"/>
    <property type="match status" value="1"/>
</dbReference>
<dbReference type="Gene3D" id="4.10.280.10">
    <property type="entry name" value="Helix-loop-helix DNA-binding domain"/>
    <property type="match status" value="1"/>
</dbReference>
<dbReference type="SUPFAM" id="SSF47459">
    <property type="entry name" value="HLH, helix-loop-helix DNA-binding domain"/>
    <property type="match status" value="1"/>
</dbReference>
<feature type="compositionally biased region" description="Polar residues" evidence="6">
    <location>
        <begin position="1"/>
        <end position="15"/>
    </location>
</feature>
<evidence type="ECO:0000259" key="7">
    <source>
        <dbReference type="PROSITE" id="PS50888"/>
    </source>
</evidence>
<dbReference type="CDD" id="cd11465">
    <property type="entry name" value="bHLH_TS_scleraxis_like"/>
    <property type="match status" value="1"/>
</dbReference>
<organism evidence="8 9">
    <name type="scientific">Meganyctiphanes norvegica</name>
    <name type="common">Northern krill</name>
    <name type="synonym">Thysanopoda norvegica</name>
    <dbReference type="NCBI Taxonomy" id="48144"/>
    <lineage>
        <taxon>Eukaryota</taxon>
        <taxon>Metazoa</taxon>
        <taxon>Ecdysozoa</taxon>
        <taxon>Arthropoda</taxon>
        <taxon>Crustacea</taxon>
        <taxon>Multicrustacea</taxon>
        <taxon>Malacostraca</taxon>
        <taxon>Eumalacostraca</taxon>
        <taxon>Eucarida</taxon>
        <taxon>Euphausiacea</taxon>
        <taxon>Euphausiidae</taxon>
        <taxon>Meganyctiphanes</taxon>
    </lineage>
</organism>
<dbReference type="InterPro" id="IPR011598">
    <property type="entry name" value="bHLH_dom"/>
</dbReference>
<dbReference type="GO" id="GO:0046983">
    <property type="term" value="F:protein dimerization activity"/>
    <property type="evidence" value="ECO:0007669"/>
    <property type="project" value="InterPro"/>
</dbReference>
<proteinExistence type="predicted"/>
<feature type="non-terminal residue" evidence="8">
    <location>
        <position position="327"/>
    </location>
</feature>
<keyword evidence="2" id="KW-0805">Transcription regulation</keyword>
<dbReference type="Proteomes" id="UP001497623">
    <property type="component" value="Unassembled WGS sequence"/>
</dbReference>
<feature type="compositionally biased region" description="Low complexity" evidence="6">
    <location>
        <begin position="16"/>
        <end position="27"/>
    </location>
</feature>
<dbReference type="GO" id="GO:0000977">
    <property type="term" value="F:RNA polymerase II transcription regulatory region sequence-specific DNA binding"/>
    <property type="evidence" value="ECO:0007669"/>
    <property type="project" value="TreeGrafter"/>
</dbReference>
<comment type="caution">
    <text evidence="8">The sequence shown here is derived from an EMBL/GenBank/DDBJ whole genome shotgun (WGS) entry which is preliminary data.</text>
</comment>
<evidence type="ECO:0000313" key="8">
    <source>
        <dbReference type="EMBL" id="CAL4204780.1"/>
    </source>
</evidence>
<accession>A0AAV2SI93</accession>
<comment type="subcellular location">
    <subcellularLocation>
        <location evidence="1">Nucleus</location>
    </subcellularLocation>
</comment>
<name>A0AAV2SI93_MEGNR</name>
<feature type="domain" description="BHLH" evidence="7">
    <location>
        <begin position="190"/>
        <end position="242"/>
    </location>
</feature>
<dbReference type="InterPro" id="IPR036638">
    <property type="entry name" value="HLH_DNA-bd_sf"/>
</dbReference>
<dbReference type="FunFam" id="4.10.280.10:FF:000010">
    <property type="entry name" value="Scleraxis bHLH transcription factor"/>
    <property type="match status" value="1"/>
</dbReference>
<evidence type="ECO:0000256" key="1">
    <source>
        <dbReference type="ARBA" id="ARBA00004123"/>
    </source>
</evidence>
<evidence type="ECO:0000256" key="6">
    <source>
        <dbReference type="SAM" id="MobiDB-lite"/>
    </source>
</evidence>
<evidence type="ECO:0000256" key="2">
    <source>
        <dbReference type="ARBA" id="ARBA00023015"/>
    </source>
</evidence>
<dbReference type="GO" id="GO:0032502">
    <property type="term" value="P:developmental process"/>
    <property type="evidence" value="ECO:0007669"/>
    <property type="project" value="TreeGrafter"/>
</dbReference>
<dbReference type="PANTHER" id="PTHR23349">
    <property type="entry name" value="BASIC HELIX-LOOP-HELIX TRANSCRIPTION FACTOR, TWIST"/>
    <property type="match status" value="1"/>
</dbReference>
<evidence type="ECO:0000256" key="3">
    <source>
        <dbReference type="ARBA" id="ARBA00023125"/>
    </source>
</evidence>
<dbReference type="PROSITE" id="PS50888">
    <property type="entry name" value="BHLH"/>
    <property type="match status" value="1"/>
</dbReference>
<dbReference type="GO" id="GO:0000981">
    <property type="term" value="F:DNA-binding transcription factor activity, RNA polymerase II-specific"/>
    <property type="evidence" value="ECO:0007669"/>
    <property type="project" value="TreeGrafter"/>
</dbReference>
<evidence type="ECO:0000256" key="4">
    <source>
        <dbReference type="ARBA" id="ARBA00023163"/>
    </source>
</evidence>
<evidence type="ECO:0000256" key="5">
    <source>
        <dbReference type="ARBA" id="ARBA00023242"/>
    </source>
</evidence>
<protein>
    <recommendedName>
        <fullName evidence="7">BHLH domain-containing protein</fullName>
    </recommendedName>
</protein>
<dbReference type="GO" id="GO:0005634">
    <property type="term" value="C:nucleus"/>
    <property type="evidence" value="ECO:0007669"/>
    <property type="project" value="UniProtKB-SubCell"/>
</dbReference>
<keyword evidence="3" id="KW-0238">DNA-binding</keyword>
<keyword evidence="9" id="KW-1185">Reference proteome</keyword>
<dbReference type="EMBL" id="CAXKWB010080449">
    <property type="protein sequence ID" value="CAL4204780.1"/>
    <property type="molecule type" value="Genomic_DNA"/>
</dbReference>
<evidence type="ECO:0000313" key="9">
    <source>
        <dbReference type="Proteomes" id="UP001497623"/>
    </source>
</evidence>
<feature type="region of interest" description="Disordered" evidence="6">
    <location>
        <begin position="1"/>
        <end position="50"/>
    </location>
</feature>
<dbReference type="AlphaFoldDB" id="A0AAV2SI93"/>
<feature type="compositionally biased region" description="Low complexity" evidence="6">
    <location>
        <begin position="140"/>
        <end position="150"/>
    </location>
</feature>
<keyword evidence="5" id="KW-0539">Nucleus</keyword>
<sequence length="327" mass="35214">MGKKTSINHSKSGVPNISKVNNNNNNSDNHKNSNDSASESPQPNKRRKYEATSNLNQKTLTVLMPVEVLQTPLIQEPSDSFLNQLPSVDVKQEDNKDFFHLDTVSLSTEVSSAPSAIASNLLTLPAATSGTTTCLSTYQSSSPRSSSSPSCNLSTVFTNSPSPGSPPPGSSVSGASLFSSTDPLIQVGGKQRCHANARERDRTHSVNSAFTTLRTLIPTEPADRKLSKIETLRLASSYISHLGTQLLAGPVDQPCLRHSQSYYNSAGERRPVCTFCLSSLKKQETVRCMCTDASMLAALTGMSPDLTSYMKSSPLDDPAFQVCSFLF</sequence>
<dbReference type="Pfam" id="PF00010">
    <property type="entry name" value="HLH"/>
    <property type="match status" value="1"/>
</dbReference>